<dbReference type="Proteomes" id="UP000274131">
    <property type="component" value="Unassembled WGS sequence"/>
</dbReference>
<dbReference type="WBParaSite" id="EVEC_0000656001-mRNA-1">
    <property type="protein sequence ID" value="EVEC_0000656001-mRNA-1"/>
    <property type="gene ID" value="EVEC_0000656001"/>
</dbReference>
<dbReference type="AlphaFoldDB" id="A0A0N4V893"/>
<evidence type="ECO:0000313" key="2">
    <source>
        <dbReference type="EMBL" id="VDD91383.1"/>
    </source>
</evidence>
<keyword evidence="3" id="KW-1185">Reference proteome</keyword>
<feature type="compositionally biased region" description="Basic and acidic residues" evidence="1">
    <location>
        <begin position="29"/>
        <end position="70"/>
    </location>
</feature>
<proteinExistence type="predicted"/>
<protein>
    <submittedName>
        <fullName evidence="2 4">Uncharacterized protein</fullName>
    </submittedName>
</protein>
<evidence type="ECO:0000313" key="4">
    <source>
        <dbReference type="WBParaSite" id="EVEC_0000656001-mRNA-1"/>
    </source>
</evidence>
<gene>
    <name evidence="2" type="ORF">EVEC_LOCUS6134</name>
</gene>
<sequence length="82" mass="9271">MMHHHMSKCAFWVTGKPNRTYSLATVAISDRRQRNGQEGGWMDKPRNGGRDETHGPMGAQRDREKERREDEANEGGTESEGG</sequence>
<accession>A0A0N4V893</accession>
<feature type="region of interest" description="Disordered" evidence="1">
    <location>
        <begin position="26"/>
        <end position="82"/>
    </location>
</feature>
<evidence type="ECO:0000313" key="3">
    <source>
        <dbReference type="Proteomes" id="UP000274131"/>
    </source>
</evidence>
<name>A0A0N4V893_ENTVE</name>
<reference evidence="4" key="1">
    <citation type="submission" date="2017-02" db="UniProtKB">
        <authorList>
            <consortium name="WormBaseParasite"/>
        </authorList>
    </citation>
    <scope>IDENTIFICATION</scope>
</reference>
<evidence type="ECO:0000256" key="1">
    <source>
        <dbReference type="SAM" id="MobiDB-lite"/>
    </source>
</evidence>
<reference evidence="2 3" key="2">
    <citation type="submission" date="2018-10" db="EMBL/GenBank/DDBJ databases">
        <authorList>
            <consortium name="Pathogen Informatics"/>
        </authorList>
    </citation>
    <scope>NUCLEOTIDE SEQUENCE [LARGE SCALE GENOMIC DNA]</scope>
</reference>
<dbReference type="EMBL" id="UXUI01008389">
    <property type="protein sequence ID" value="VDD91383.1"/>
    <property type="molecule type" value="Genomic_DNA"/>
</dbReference>
<organism evidence="4">
    <name type="scientific">Enterobius vermicularis</name>
    <name type="common">Human pinworm</name>
    <dbReference type="NCBI Taxonomy" id="51028"/>
    <lineage>
        <taxon>Eukaryota</taxon>
        <taxon>Metazoa</taxon>
        <taxon>Ecdysozoa</taxon>
        <taxon>Nematoda</taxon>
        <taxon>Chromadorea</taxon>
        <taxon>Rhabditida</taxon>
        <taxon>Spirurina</taxon>
        <taxon>Oxyuridomorpha</taxon>
        <taxon>Oxyuroidea</taxon>
        <taxon>Oxyuridae</taxon>
        <taxon>Enterobius</taxon>
    </lineage>
</organism>